<keyword evidence="2" id="KW-0732">Signal</keyword>
<protein>
    <submittedName>
        <fullName evidence="3">Uncharacterized protein</fullName>
    </submittedName>
</protein>
<name>W9RW66_9ROSA</name>
<evidence type="ECO:0000313" key="4">
    <source>
        <dbReference type="Proteomes" id="UP000030645"/>
    </source>
</evidence>
<organism evidence="3 4">
    <name type="scientific">Morus notabilis</name>
    <dbReference type="NCBI Taxonomy" id="981085"/>
    <lineage>
        <taxon>Eukaryota</taxon>
        <taxon>Viridiplantae</taxon>
        <taxon>Streptophyta</taxon>
        <taxon>Embryophyta</taxon>
        <taxon>Tracheophyta</taxon>
        <taxon>Spermatophyta</taxon>
        <taxon>Magnoliopsida</taxon>
        <taxon>eudicotyledons</taxon>
        <taxon>Gunneridae</taxon>
        <taxon>Pentapetalae</taxon>
        <taxon>rosids</taxon>
        <taxon>fabids</taxon>
        <taxon>Rosales</taxon>
        <taxon>Moraceae</taxon>
        <taxon>Moreae</taxon>
        <taxon>Morus</taxon>
    </lineage>
</organism>
<accession>W9RW66</accession>
<dbReference type="AlphaFoldDB" id="W9RW66"/>
<sequence>MAVNFTFILGLILFSDLVTDHHTNARSLVDQESETAKQGDKYGNLQAAGNEKEISVGKLAESKEFGREMKNLPPLPNIPGIPIPSIPGFPNPPAVPLPDIPIFRPPFDNIPGVPPLPSIPNLPPLPPLPNIPFPFLSPPPS</sequence>
<feature type="region of interest" description="Disordered" evidence="1">
    <location>
        <begin position="29"/>
        <end position="49"/>
    </location>
</feature>
<keyword evidence="4" id="KW-1185">Reference proteome</keyword>
<gene>
    <name evidence="3" type="ORF">L484_025936</name>
</gene>
<reference evidence="4" key="1">
    <citation type="submission" date="2013-01" db="EMBL/GenBank/DDBJ databases">
        <title>Draft Genome Sequence of a Mulberry Tree, Morus notabilis C.K. Schneid.</title>
        <authorList>
            <person name="He N."/>
            <person name="Zhao S."/>
        </authorList>
    </citation>
    <scope>NUCLEOTIDE SEQUENCE</scope>
</reference>
<evidence type="ECO:0000256" key="1">
    <source>
        <dbReference type="SAM" id="MobiDB-lite"/>
    </source>
</evidence>
<feature type="chain" id="PRO_5004932808" evidence="2">
    <location>
        <begin position="21"/>
        <end position="141"/>
    </location>
</feature>
<proteinExistence type="predicted"/>
<evidence type="ECO:0000256" key="2">
    <source>
        <dbReference type="SAM" id="SignalP"/>
    </source>
</evidence>
<dbReference type="KEGG" id="mnt:21408613"/>
<dbReference type="Proteomes" id="UP000030645">
    <property type="component" value="Unassembled WGS sequence"/>
</dbReference>
<dbReference type="STRING" id="981085.W9RW66"/>
<evidence type="ECO:0000313" key="3">
    <source>
        <dbReference type="EMBL" id="EXB75158.1"/>
    </source>
</evidence>
<feature type="signal peptide" evidence="2">
    <location>
        <begin position="1"/>
        <end position="20"/>
    </location>
</feature>
<dbReference type="EMBL" id="KE344673">
    <property type="protein sequence ID" value="EXB75158.1"/>
    <property type="molecule type" value="Genomic_DNA"/>
</dbReference>